<evidence type="ECO:0000313" key="2">
    <source>
        <dbReference type="EMBL" id="GAN33064.1"/>
    </source>
</evidence>
<dbReference type="PANTHER" id="PTHR46401:SF2">
    <property type="entry name" value="GLYCOSYLTRANSFERASE WBBK-RELATED"/>
    <property type="match status" value="1"/>
</dbReference>
<dbReference type="Proteomes" id="UP000032309">
    <property type="component" value="Unassembled WGS sequence"/>
</dbReference>
<dbReference type="Gene3D" id="3.40.50.2000">
    <property type="entry name" value="Glycogen Phosphorylase B"/>
    <property type="match status" value="1"/>
</dbReference>
<dbReference type="PANTHER" id="PTHR46401">
    <property type="entry name" value="GLYCOSYLTRANSFERASE WBBK-RELATED"/>
    <property type="match status" value="1"/>
</dbReference>
<dbReference type="RefSeq" id="WP_052563126.1">
    <property type="nucleotide sequence ID" value="NZ_BAFN01000001.1"/>
</dbReference>
<proteinExistence type="predicted"/>
<sequence length="404" mass="46553">MINDENIICISWLVWDSIPLVMHQMMTRLARHNRVLFVDPPVAYSNLIIRPSLWKDRLKKTFLWLRGVRQVNDNMYVYYPPPLLLQYGHYKNVDSLNQSFLTSAIAKTAKRLGFTNPIVWIYHPYAINPRGEFGEKLVCYDCNDDVGFFFCYHFNKRNRLSDMEERLAKRADAVFATSKYLYRIRKGQNPNTHYLPSGVDSELFQQAQSPACKIAPELEDIPSPVIGFVGGMVNSKMHWEWIREAAIARPQWNFVFIGPCVENPPSYITQQKNILFVGTKPQNLLPSCIKGFDVCLIPYQGEDFLKACQPTKAFEYLAAGKPVVSSWIPELEDYREIIRLSRTSGEFIQNIEAALEDGKKEELVRKYVQASQGWTWEGRLEKASEIIINTLKKHSLTKDGLNAA</sequence>
<accession>A0ABQ0JWB0</accession>
<comment type="caution">
    <text evidence="2">The sequence shown here is derived from an EMBL/GenBank/DDBJ whole genome shotgun (WGS) entry which is preliminary data.</text>
</comment>
<dbReference type="EMBL" id="BAFN01000001">
    <property type="protein sequence ID" value="GAN33064.1"/>
    <property type="molecule type" value="Genomic_DNA"/>
</dbReference>
<evidence type="ECO:0000313" key="3">
    <source>
        <dbReference type="Proteomes" id="UP000032309"/>
    </source>
</evidence>
<dbReference type="Pfam" id="PF13692">
    <property type="entry name" value="Glyco_trans_1_4"/>
    <property type="match status" value="1"/>
</dbReference>
<keyword evidence="1" id="KW-0808">Transferase</keyword>
<evidence type="ECO:0000256" key="1">
    <source>
        <dbReference type="ARBA" id="ARBA00022679"/>
    </source>
</evidence>
<dbReference type="SUPFAM" id="SSF53756">
    <property type="entry name" value="UDP-Glycosyltransferase/glycogen phosphorylase"/>
    <property type="match status" value="1"/>
</dbReference>
<gene>
    <name evidence="2" type="ORF">BROSI_A1581</name>
</gene>
<keyword evidence="3" id="KW-1185">Reference proteome</keyword>
<name>A0ABQ0JWB0_9BACT</name>
<dbReference type="Gene3D" id="3.40.50.11010">
    <property type="match status" value="1"/>
</dbReference>
<protein>
    <submittedName>
        <fullName evidence="2">Glycosyltransferase group 1</fullName>
    </submittedName>
</protein>
<organism evidence="2 3">
    <name type="scientific">Candidatus Brocadia sinica JPN1</name>
    <dbReference type="NCBI Taxonomy" id="1197129"/>
    <lineage>
        <taxon>Bacteria</taxon>
        <taxon>Pseudomonadati</taxon>
        <taxon>Planctomycetota</taxon>
        <taxon>Candidatus Brocadiia</taxon>
        <taxon>Candidatus Brocadiales</taxon>
        <taxon>Candidatus Brocadiaceae</taxon>
        <taxon>Candidatus Brocadia</taxon>
    </lineage>
</organism>
<reference evidence="3" key="1">
    <citation type="journal article" date="2015" name="Genome Announc.">
        <title>Draft Genome Sequence of an Anaerobic Ammonium-Oxidizing Bacterium, "Candidatus Brocadia sinica".</title>
        <authorList>
            <person name="Oshiki M."/>
            <person name="Shinyako-Hata K."/>
            <person name="Satoh H."/>
            <person name="Okabe S."/>
        </authorList>
    </citation>
    <scope>NUCLEOTIDE SEQUENCE [LARGE SCALE GENOMIC DNA]</scope>
    <source>
        <strain evidence="3">JPN1</strain>
    </source>
</reference>